<evidence type="ECO:0000313" key="2">
    <source>
        <dbReference type="WBParaSite" id="Csp11.Scaffold629.g7817.t2"/>
    </source>
</evidence>
<dbReference type="InterPro" id="IPR029071">
    <property type="entry name" value="Ubiquitin-like_domsf"/>
</dbReference>
<proteinExistence type="predicted"/>
<dbReference type="SUPFAM" id="SSF54236">
    <property type="entry name" value="Ubiquitin-like"/>
    <property type="match status" value="1"/>
</dbReference>
<accession>A0A1I7UC24</accession>
<organism evidence="1 2">
    <name type="scientific">Caenorhabditis tropicalis</name>
    <dbReference type="NCBI Taxonomy" id="1561998"/>
    <lineage>
        <taxon>Eukaryota</taxon>
        <taxon>Metazoa</taxon>
        <taxon>Ecdysozoa</taxon>
        <taxon>Nematoda</taxon>
        <taxon>Chromadorea</taxon>
        <taxon>Rhabditida</taxon>
        <taxon>Rhabditina</taxon>
        <taxon>Rhabditomorpha</taxon>
        <taxon>Rhabditoidea</taxon>
        <taxon>Rhabditidae</taxon>
        <taxon>Peloderinae</taxon>
        <taxon>Caenorhabditis</taxon>
    </lineage>
</organism>
<sequence length="385" mass="44785">MLPHITIRLVGQQNDRLWELIKVDPEIHVEELVNLIQTLTRIPPNFQQIEFRGERLPTVEHPLQTIKFGEELVVSHNHLIYWKTFLEMIEEIRKMTTSGATSARREIADRAQEQLAILRYSKFFHVYSSLSFEELKISCNLNFLVYNTKKYLDRSVLAYFEALYPKRKVELKDKTKNFAGIHLGVFVLVDGVASHYAKTLGDIPGIEEDINCIMIDSIEIFVYILLKLIGLGAEEVHVIPEVNKDEWVFIATKLSGFRRKKVEINEEMKKEMRILSSLLCLNDLLRNEGNHGVVEMKTTEDDYELRIVDFGIDIASIFDEPAVLKSNISSLNEYLEKWDILNNIYKAKETMENDPALKNNPNVNKKAFDRYFERLETALKTFLNK</sequence>
<protein>
    <submittedName>
        <fullName evidence="2">Ubiquitin-like domain-containing protein</fullName>
    </submittedName>
</protein>
<reference evidence="2" key="1">
    <citation type="submission" date="2016-11" db="UniProtKB">
        <authorList>
            <consortium name="WormBaseParasite"/>
        </authorList>
    </citation>
    <scope>IDENTIFICATION</scope>
</reference>
<dbReference type="AlphaFoldDB" id="A0A1I7UC24"/>
<dbReference type="WBParaSite" id="Csp11.Scaffold629.g7817.t2">
    <property type="protein sequence ID" value="Csp11.Scaffold629.g7817.t2"/>
    <property type="gene ID" value="Csp11.Scaffold629.g7817"/>
</dbReference>
<name>A0A1I7UC24_9PELO</name>
<dbReference type="Proteomes" id="UP000095282">
    <property type="component" value="Unplaced"/>
</dbReference>
<keyword evidence="1" id="KW-1185">Reference proteome</keyword>
<dbReference type="eggNOG" id="ENOG502TJV6">
    <property type="taxonomic scope" value="Eukaryota"/>
</dbReference>
<evidence type="ECO:0000313" key="1">
    <source>
        <dbReference type="Proteomes" id="UP000095282"/>
    </source>
</evidence>